<organism evidence="4 5">
    <name type="scientific">Actinocrinis puniceicyclus</name>
    <dbReference type="NCBI Taxonomy" id="977794"/>
    <lineage>
        <taxon>Bacteria</taxon>
        <taxon>Bacillati</taxon>
        <taxon>Actinomycetota</taxon>
        <taxon>Actinomycetes</taxon>
        <taxon>Catenulisporales</taxon>
        <taxon>Actinospicaceae</taxon>
        <taxon>Actinocrinis</taxon>
    </lineage>
</organism>
<reference evidence="4" key="1">
    <citation type="submission" date="2021-04" db="EMBL/GenBank/DDBJ databases">
        <title>Genome based classification of Actinospica acidithermotolerans sp. nov., an actinobacterium isolated from an Indonesian hot spring.</title>
        <authorList>
            <person name="Kusuma A.B."/>
            <person name="Putra K.E."/>
            <person name="Nafisah S."/>
            <person name="Loh J."/>
            <person name="Nouioui I."/>
            <person name="Goodfellow M."/>
        </authorList>
    </citation>
    <scope>NUCLEOTIDE SEQUENCE</scope>
    <source>
        <strain evidence="4">DSM 45618</strain>
    </source>
</reference>
<feature type="transmembrane region" description="Helical" evidence="2">
    <location>
        <begin position="15"/>
        <end position="37"/>
    </location>
</feature>
<dbReference type="Gene3D" id="1.20.120.1220">
    <property type="match status" value="1"/>
</dbReference>
<dbReference type="PANTHER" id="PTHR30487:SF0">
    <property type="entry name" value="PREPILIN LEADER PEPTIDASE_N-METHYLTRANSFERASE-RELATED"/>
    <property type="match status" value="1"/>
</dbReference>
<dbReference type="EMBL" id="JAGSXH010000161">
    <property type="protein sequence ID" value="MBS2966542.1"/>
    <property type="molecule type" value="Genomic_DNA"/>
</dbReference>
<sequence length="220" mass="22971">MASLVHDRDMSAASVARFAVVAATAGLASGYGTRALLCSSRVTVSRWRTYVLIAVGAASAGAVTWRFADRGWLYPAYLLLAVAAVPLTAVDVVEHRIPDAIVKPSFVLAVALLGAEALHTHQAWPIVRAGMAAGAVYAAFLVLIISTEESMGWGDGKLLAFSALFLGYLGWERLLAGLLLTFAGAAIVAGGKALSGRRGARLPLAPFLLLGTLTAIIARR</sequence>
<dbReference type="GO" id="GO:0006465">
    <property type="term" value="P:signal peptide processing"/>
    <property type="evidence" value="ECO:0007669"/>
    <property type="project" value="TreeGrafter"/>
</dbReference>
<dbReference type="Proteomes" id="UP000677913">
    <property type="component" value="Unassembled WGS sequence"/>
</dbReference>
<dbReference type="InterPro" id="IPR000045">
    <property type="entry name" value="Prepilin_IV_endopep_pep"/>
</dbReference>
<dbReference type="Pfam" id="PF01478">
    <property type="entry name" value="Peptidase_A24"/>
    <property type="match status" value="1"/>
</dbReference>
<dbReference type="PANTHER" id="PTHR30487">
    <property type="entry name" value="TYPE 4 PREPILIN-LIKE PROTEINS LEADER PEPTIDE-PROCESSING ENZYME"/>
    <property type="match status" value="1"/>
</dbReference>
<dbReference type="RefSeq" id="WP_211471717.1">
    <property type="nucleotide sequence ID" value="NZ_JAGSXH010000161.1"/>
</dbReference>
<keyword evidence="5" id="KW-1185">Reference proteome</keyword>
<name>A0A8J7WV89_9ACTN</name>
<feature type="transmembrane region" description="Helical" evidence="2">
    <location>
        <begin position="49"/>
        <end position="68"/>
    </location>
</feature>
<feature type="domain" description="Prepilin type IV endopeptidase peptidase" evidence="3">
    <location>
        <begin position="79"/>
        <end position="188"/>
    </location>
</feature>
<evidence type="ECO:0000259" key="3">
    <source>
        <dbReference type="Pfam" id="PF01478"/>
    </source>
</evidence>
<dbReference type="GO" id="GO:0005886">
    <property type="term" value="C:plasma membrane"/>
    <property type="evidence" value="ECO:0007669"/>
    <property type="project" value="TreeGrafter"/>
</dbReference>
<proteinExistence type="inferred from homology"/>
<feature type="transmembrane region" description="Helical" evidence="2">
    <location>
        <begin position="74"/>
        <end position="93"/>
    </location>
</feature>
<keyword evidence="2" id="KW-0472">Membrane</keyword>
<comment type="similarity">
    <text evidence="1">Belongs to the peptidase A24 family.</text>
</comment>
<dbReference type="InterPro" id="IPR050882">
    <property type="entry name" value="Prepilin_peptidase/N-MTase"/>
</dbReference>
<dbReference type="AlphaFoldDB" id="A0A8J7WV89"/>
<evidence type="ECO:0000313" key="5">
    <source>
        <dbReference type="Proteomes" id="UP000677913"/>
    </source>
</evidence>
<keyword evidence="2" id="KW-1133">Transmembrane helix</keyword>
<protein>
    <submittedName>
        <fullName evidence="4">Prepilin peptidase</fullName>
    </submittedName>
</protein>
<evidence type="ECO:0000313" key="4">
    <source>
        <dbReference type="EMBL" id="MBS2966542.1"/>
    </source>
</evidence>
<accession>A0A8J7WV89</accession>
<feature type="transmembrane region" description="Helical" evidence="2">
    <location>
        <begin position="126"/>
        <end position="146"/>
    </location>
</feature>
<dbReference type="GO" id="GO:0004190">
    <property type="term" value="F:aspartic-type endopeptidase activity"/>
    <property type="evidence" value="ECO:0007669"/>
    <property type="project" value="InterPro"/>
</dbReference>
<evidence type="ECO:0000256" key="1">
    <source>
        <dbReference type="ARBA" id="ARBA00005801"/>
    </source>
</evidence>
<feature type="transmembrane region" description="Helical" evidence="2">
    <location>
        <begin position="158"/>
        <end position="188"/>
    </location>
</feature>
<gene>
    <name evidence="4" type="ORF">KGA66_26115</name>
</gene>
<comment type="caution">
    <text evidence="4">The sequence shown here is derived from an EMBL/GenBank/DDBJ whole genome shotgun (WGS) entry which is preliminary data.</text>
</comment>
<keyword evidence="2" id="KW-0812">Transmembrane</keyword>
<evidence type="ECO:0000256" key="2">
    <source>
        <dbReference type="SAM" id="Phobius"/>
    </source>
</evidence>